<reference evidence="8 9" key="1">
    <citation type="submission" date="2023-01" db="EMBL/GenBank/DDBJ databases">
        <authorList>
            <person name="Kreplak J."/>
        </authorList>
    </citation>
    <scope>NUCLEOTIDE SEQUENCE [LARGE SCALE GENOMIC DNA]</scope>
</reference>
<keyword evidence="5" id="KW-0378">Hydrolase</keyword>
<evidence type="ECO:0000256" key="5">
    <source>
        <dbReference type="ARBA" id="ARBA00022801"/>
    </source>
</evidence>
<comment type="cofactor">
    <cofactor evidence="1">
        <name>Mg(2+)</name>
        <dbReference type="ChEBI" id="CHEBI:18420"/>
    </cofactor>
</comment>
<proteinExistence type="inferred from homology"/>
<dbReference type="EC" id="3.6.1.1" evidence="3"/>
<dbReference type="GO" id="GO:0006796">
    <property type="term" value="P:phosphate-containing compound metabolic process"/>
    <property type="evidence" value="ECO:0007669"/>
    <property type="project" value="InterPro"/>
</dbReference>
<name>A0AAV1AIE3_VICFA</name>
<organism evidence="8 9">
    <name type="scientific">Vicia faba</name>
    <name type="common">Broad bean</name>
    <name type="synonym">Faba vulgaris</name>
    <dbReference type="NCBI Taxonomy" id="3906"/>
    <lineage>
        <taxon>Eukaryota</taxon>
        <taxon>Viridiplantae</taxon>
        <taxon>Streptophyta</taxon>
        <taxon>Embryophyta</taxon>
        <taxon>Tracheophyta</taxon>
        <taxon>Spermatophyta</taxon>
        <taxon>Magnoliopsida</taxon>
        <taxon>eudicotyledons</taxon>
        <taxon>Gunneridae</taxon>
        <taxon>Pentapetalae</taxon>
        <taxon>rosids</taxon>
        <taxon>fabids</taxon>
        <taxon>Fabales</taxon>
        <taxon>Fabaceae</taxon>
        <taxon>Papilionoideae</taxon>
        <taxon>50 kb inversion clade</taxon>
        <taxon>NPAAA clade</taxon>
        <taxon>Hologalegina</taxon>
        <taxon>IRL clade</taxon>
        <taxon>Fabeae</taxon>
        <taxon>Vicia</taxon>
    </lineage>
</organism>
<keyword evidence="9" id="KW-1185">Reference proteome</keyword>
<evidence type="ECO:0000256" key="4">
    <source>
        <dbReference type="ARBA" id="ARBA00022723"/>
    </source>
</evidence>
<dbReference type="Pfam" id="PF00719">
    <property type="entry name" value="Pyrophosphatase"/>
    <property type="match status" value="1"/>
</dbReference>
<dbReference type="Proteomes" id="UP001157006">
    <property type="component" value="Chromosome 4"/>
</dbReference>
<evidence type="ECO:0000256" key="7">
    <source>
        <dbReference type="ARBA" id="ARBA00047820"/>
    </source>
</evidence>
<dbReference type="GO" id="GO:0005737">
    <property type="term" value="C:cytoplasm"/>
    <property type="evidence" value="ECO:0007669"/>
    <property type="project" value="InterPro"/>
</dbReference>
<comment type="similarity">
    <text evidence="2">Belongs to the PPase family.</text>
</comment>
<keyword evidence="4" id="KW-0479">Metal-binding</keyword>
<dbReference type="PANTHER" id="PTHR10286">
    <property type="entry name" value="INORGANIC PYROPHOSPHATASE"/>
    <property type="match status" value="1"/>
</dbReference>
<evidence type="ECO:0000313" key="9">
    <source>
        <dbReference type="Proteomes" id="UP001157006"/>
    </source>
</evidence>
<dbReference type="InterPro" id="IPR036649">
    <property type="entry name" value="Pyrophosphatase_sf"/>
</dbReference>
<comment type="catalytic activity">
    <reaction evidence="7">
        <text>diphosphate + H2O = 2 phosphate + H(+)</text>
        <dbReference type="Rhea" id="RHEA:24576"/>
        <dbReference type="ChEBI" id="CHEBI:15377"/>
        <dbReference type="ChEBI" id="CHEBI:15378"/>
        <dbReference type="ChEBI" id="CHEBI:33019"/>
        <dbReference type="ChEBI" id="CHEBI:43474"/>
        <dbReference type="EC" id="3.6.1.1"/>
    </reaction>
</comment>
<dbReference type="SUPFAM" id="SSF50324">
    <property type="entry name" value="Inorganic pyrophosphatase"/>
    <property type="match status" value="1"/>
</dbReference>
<dbReference type="SUPFAM" id="SSF51445">
    <property type="entry name" value="(Trans)glycosidases"/>
    <property type="match status" value="1"/>
</dbReference>
<dbReference type="Gene3D" id="2.60.40.10">
    <property type="entry name" value="Immunoglobulins"/>
    <property type="match status" value="1"/>
</dbReference>
<dbReference type="InterPro" id="IPR008162">
    <property type="entry name" value="Pyrophosphatase"/>
</dbReference>
<evidence type="ECO:0000256" key="6">
    <source>
        <dbReference type="ARBA" id="ARBA00022842"/>
    </source>
</evidence>
<dbReference type="EMBL" id="OX451739">
    <property type="protein sequence ID" value="CAI8608267.1"/>
    <property type="molecule type" value="Genomic_DNA"/>
</dbReference>
<sequence length="262" mass="29619">MANHEEAKSHPKLNERILSSMSRRTVVAHPWHDVEIGPGAPAVFNCVIEIGKGGKVKYELDKKSGLIKVDRVLYSSVVYPHNYGFIPRTLCEDSDPMDVLVLMQEPVLPGTFLRARAIGLMPMIDQDLPGSNVLYGYRIDGSQDWGKGHQFDRSIVLIDPYAKLVEGRRYFGDISKKLSKFLGTYKFDSLPFDWGENYKLPNISEKDLVIYEMNVRAFTMDESSGLDNNIHGSYLGVIEKIPHLLELGINAVELLPIFEFDE</sequence>
<dbReference type="PROSITE" id="PS00387">
    <property type="entry name" value="PPASE"/>
    <property type="match status" value="1"/>
</dbReference>
<dbReference type="InterPro" id="IPR017853">
    <property type="entry name" value="GH"/>
</dbReference>
<dbReference type="Gene3D" id="3.20.20.80">
    <property type="entry name" value="Glycosidases"/>
    <property type="match status" value="1"/>
</dbReference>
<dbReference type="GO" id="GO:0000287">
    <property type="term" value="F:magnesium ion binding"/>
    <property type="evidence" value="ECO:0007669"/>
    <property type="project" value="InterPro"/>
</dbReference>
<dbReference type="AlphaFoldDB" id="A0AAV1AIE3"/>
<gene>
    <name evidence="8" type="ORF">VFH_IV076040</name>
</gene>
<dbReference type="GO" id="GO:0004427">
    <property type="term" value="F:inorganic diphosphate phosphatase activity"/>
    <property type="evidence" value="ECO:0007669"/>
    <property type="project" value="UniProtKB-EC"/>
</dbReference>
<dbReference type="InterPro" id="IPR013783">
    <property type="entry name" value="Ig-like_fold"/>
</dbReference>
<evidence type="ECO:0000313" key="8">
    <source>
        <dbReference type="EMBL" id="CAI8608267.1"/>
    </source>
</evidence>
<protein>
    <recommendedName>
        <fullName evidence="3">inorganic diphosphatase</fullName>
        <ecNumber evidence="3">3.6.1.1</ecNumber>
    </recommendedName>
</protein>
<dbReference type="Gene3D" id="3.90.80.10">
    <property type="entry name" value="Inorganic pyrophosphatase"/>
    <property type="match status" value="1"/>
</dbReference>
<evidence type="ECO:0000256" key="1">
    <source>
        <dbReference type="ARBA" id="ARBA00001946"/>
    </source>
</evidence>
<evidence type="ECO:0000256" key="3">
    <source>
        <dbReference type="ARBA" id="ARBA00012146"/>
    </source>
</evidence>
<evidence type="ECO:0000256" key="2">
    <source>
        <dbReference type="ARBA" id="ARBA00006220"/>
    </source>
</evidence>
<accession>A0AAV1AIE3</accession>
<keyword evidence="6" id="KW-0460">Magnesium</keyword>